<evidence type="ECO:0000313" key="2">
    <source>
        <dbReference type="Proteomes" id="UP001226867"/>
    </source>
</evidence>
<evidence type="ECO:0000313" key="1">
    <source>
        <dbReference type="EMBL" id="MDP9902343.1"/>
    </source>
</evidence>
<sequence>MADNLATLLTPVIDGLLGQGVTSGLIDPLETQVDYVTDGLSNLLEGSLGDLLGGLLGGGTGGGTGDSLLAPVDGAVDTVVSGLNDGVLADLGLGDSLAPVSEAVDGVTDLLDGVLAPVLGSDFAANNPNALDPVDSLVGDVAAPLTDVLSPVVDGLLGAGATGAVIGQVTTQVDYLTDGVAGLLDGSALGGGGGGTGSALLDPADGVVDTVVSGLDDGVLADLGLGGSLAPVSEAVDGVTDLVGGVLAPVLGSDFAANNPNALDPVDSLVGDVTAPLGDALSPVVDGLLGTGATDTVLGQVTTQVDYLTDGVAGLLDGSALGGDLLGGDLLGGDLLAPVTNLLDGVLGDGSGGGTGTALLDPTDAIVGDVVSGLDHGVLGDLGLGDTLAPVTSAVDGVTDLVDGALAPLVGDTFTTQSPNMLDPVDSVVSEVTAGVGSLASPVVDQLLGAGATSGLVGQVDTQVDFVTDGVAHVLGGDLLNGDLLGGDLLGGDVLATVTDLLAGDLLGGDLLGGDLLGGDVLAPVTDLLGGDLLGGDLLAGDLLAPATDLLGGDLLAGDLLGGDLLAPVTDLLGGVAGGAGGAEGAATALAPVTDLLGGLTGSAGSAGSILMPVTDLLGSGILSSVTSVADAGTVGTAATPVNSLLHGLLG</sequence>
<dbReference type="Proteomes" id="UP001226867">
    <property type="component" value="Unassembled WGS sequence"/>
</dbReference>
<gene>
    <name evidence="1" type="ORF">J2W36_004620</name>
</gene>
<comment type="caution">
    <text evidence="1">The sequence shown here is derived from an EMBL/GenBank/DDBJ whole genome shotgun (WGS) entry which is preliminary data.</text>
</comment>
<proteinExistence type="predicted"/>
<keyword evidence="2" id="KW-1185">Reference proteome</keyword>
<reference evidence="1 2" key="1">
    <citation type="submission" date="2023-07" db="EMBL/GenBank/DDBJ databases">
        <title>Sorghum-associated microbial communities from plants grown in Nebraska, USA.</title>
        <authorList>
            <person name="Schachtman D."/>
        </authorList>
    </citation>
    <scope>NUCLEOTIDE SEQUENCE [LARGE SCALE GENOMIC DNA]</scope>
    <source>
        <strain evidence="1 2">DS1607</strain>
    </source>
</reference>
<name>A0ABT9SEY2_9BURK</name>
<protein>
    <submittedName>
        <fullName evidence="1">NAD(P)H-hydrate repair Nnr-like enzyme with NAD(P)H-hydrate epimerase domain/mono/diheme cytochrome c family protein</fullName>
    </submittedName>
</protein>
<dbReference type="EMBL" id="JAUSRO010000017">
    <property type="protein sequence ID" value="MDP9902343.1"/>
    <property type="molecule type" value="Genomic_DNA"/>
</dbReference>
<organism evidence="1 2">
    <name type="scientific">Variovorax ginsengisoli</name>
    <dbReference type="NCBI Taxonomy" id="363844"/>
    <lineage>
        <taxon>Bacteria</taxon>
        <taxon>Pseudomonadati</taxon>
        <taxon>Pseudomonadota</taxon>
        <taxon>Betaproteobacteria</taxon>
        <taxon>Burkholderiales</taxon>
        <taxon>Comamonadaceae</taxon>
        <taxon>Variovorax</taxon>
    </lineage>
</organism>
<accession>A0ABT9SEY2</accession>